<organism evidence="1 2">
    <name type="scientific">Sphagnurus paluster</name>
    <dbReference type="NCBI Taxonomy" id="117069"/>
    <lineage>
        <taxon>Eukaryota</taxon>
        <taxon>Fungi</taxon>
        <taxon>Dikarya</taxon>
        <taxon>Basidiomycota</taxon>
        <taxon>Agaricomycotina</taxon>
        <taxon>Agaricomycetes</taxon>
        <taxon>Agaricomycetidae</taxon>
        <taxon>Agaricales</taxon>
        <taxon>Tricholomatineae</taxon>
        <taxon>Lyophyllaceae</taxon>
        <taxon>Sphagnurus</taxon>
    </lineage>
</organism>
<dbReference type="AlphaFoldDB" id="A0A9P7FR48"/>
<reference evidence="1" key="1">
    <citation type="submission" date="2021-02" db="EMBL/GenBank/DDBJ databases">
        <authorList>
            <person name="Nieuwenhuis M."/>
            <person name="Van De Peppel L.J.J."/>
        </authorList>
    </citation>
    <scope>NUCLEOTIDE SEQUENCE</scope>
    <source>
        <strain evidence="1">D49</strain>
    </source>
</reference>
<reference evidence="1" key="2">
    <citation type="submission" date="2021-10" db="EMBL/GenBank/DDBJ databases">
        <title>Phylogenomics reveals ancestral predisposition of the termite-cultivated fungus Termitomyces towards a domesticated lifestyle.</title>
        <authorList>
            <person name="Auxier B."/>
            <person name="Grum-Grzhimaylo A."/>
            <person name="Cardenas M.E."/>
            <person name="Lodge J.D."/>
            <person name="Laessoe T."/>
            <person name="Pedersen O."/>
            <person name="Smith M.E."/>
            <person name="Kuyper T.W."/>
            <person name="Franco-Molano E.A."/>
            <person name="Baroni T.J."/>
            <person name="Aanen D.K."/>
        </authorList>
    </citation>
    <scope>NUCLEOTIDE SEQUENCE</scope>
    <source>
        <strain evidence="1">D49</strain>
    </source>
</reference>
<evidence type="ECO:0000313" key="2">
    <source>
        <dbReference type="Proteomes" id="UP000717328"/>
    </source>
</evidence>
<dbReference type="EMBL" id="JABCKI010006882">
    <property type="protein sequence ID" value="KAG5633880.1"/>
    <property type="molecule type" value="Genomic_DNA"/>
</dbReference>
<accession>A0A9P7FR48</accession>
<proteinExistence type="predicted"/>
<keyword evidence="2" id="KW-1185">Reference proteome</keyword>
<dbReference type="OrthoDB" id="3039066at2759"/>
<comment type="caution">
    <text evidence="1">The sequence shown here is derived from an EMBL/GenBank/DDBJ whole genome shotgun (WGS) entry which is preliminary data.</text>
</comment>
<dbReference type="Proteomes" id="UP000717328">
    <property type="component" value="Unassembled WGS sequence"/>
</dbReference>
<evidence type="ECO:0000313" key="1">
    <source>
        <dbReference type="EMBL" id="KAG5633880.1"/>
    </source>
</evidence>
<gene>
    <name evidence="1" type="ORF">H0H81_004602</name>
</gene>
<name>A0A9P7FR48_9AGAR</name>
<protein>
    <submittedName>
        <fullName evidence="1">Uncharacterized protein</fullName>
    </submittedName>
</protein>
<sequence>MCKSAAAIYQVRPKSSLFCLPALASEEVKLWMSTVFPSQLAALGAAGGDPVDLEQIQASALQQALEQMRHLSSLQTQQLEAQATQLAHLNDKLDC</sequence>